<feature type="domain" description="Protein kinase" evidence="15">
    <location>
        <begin position="365"/>
        <end position="657"/>
    </location>
</feature>
<evidence type="ECO:0000256" key="1">
    <source>
        <dbReference type="ARBA" id="ARBA00001946"/>
    </source>
</evidence>
<feature type="region of interest" description="Disordered" evidence="14">
    <location>
        <begin position="315"/>
        <end position="347"/>
    </location>
</feature>
<comment type="catalytic activity">
    <reaction evidence="12">
        <text>L-seryl-[protein] + ATP = O-phospho-L-seryl-[protein] + ADP + H(+)</text>
        <dbReference type="Rhea" id="RHEA:17989"/>
        <dbReference type="Rhea" id="RHEA-COMP:9863"/>
        <dbReference type="Rhea" id="RHEA-COMP:11604"/>
        <dbReference type="ChEBI" id="CHEBI:15378"/>
        <dbReference type="ChEBI" id="CHEBI:29999"/>
        <dbReference type="ChEBI" id="CHEBI:30616"/>
        <dbReference type="ChEBI" id="CHEBI:83421"/>
        <dbReference type="ChEBI" id="CHEBI:456216"/>
        <dbReference type="EC" id="2.7.11.1"/>
    </reaction>
</comment>
<comment type="subcellular location">
    <subcellularLocation>
        <location evidence="2">Nucleus</location>
    </subcellularLocation>
</comment>
<dbReference type="GO" id="GO:0005634">
    <property type="term" value="C:nucleus"/>
    <property type="evidence" value="ECO:0007669"/>
    <property type="project" value="UniProtKB-SubCell"/>
</dbReference>
<proteinExistence type="predicted"/>
<dbReference type="InterPro" id="IPR008271">
    <property type="entry name" value="Ser/Thr_kinase_AS"/>
</dbReference>
<dbReference type="Pfam" id="PF00069">
    <property type="entry name" value="Pkinase"/>
    <property type="match status" value="1"/>
</dbReference>
<protein>
    <recommendedName>
        <fullName evidence="3">non-specific serine/threonine protein kinase</fullName>
        <ecNumber evidence="3">2.7.11.1</ecNumber>
    </recommendedName>
</protein>
<dbReference type="PROSITE" id="PS00108">
    <property type="entry name" value="PROTEIN_KINASE_ST"/>
    <property type="match status" value="1"/>
</dbReference>
<dbReference type="SUPFAM" id="SSF56112">
    <property type="entry name" value="Protein kinase-like (PK-like)"/>
    <property type="match status" value="1"/>
</dbReference>
<organism evidence="16 17">
    <name type="scientific">Cyprinus carpio</name>
    <name type="common">Common carp</name>
    <dbReference type="NCBI Taxonomy" id="7962"/>
    <lineage>
        <taxon>Eukaryota</taxon>
        <taxon>Metazoa</taxon>
        <taxon>Chordata</taxon>
        <taxon>Craniata</taxon>
        <taxon>Vertebrata</taxon>
        <taxon>Euteleostomi</taxon>
        <taxon>Actinopterygii</taxon>
        <taxon>Neopterygii</taxon>
        <taxon>Teleostei</taxon>
        <taxon>Ostariophysi</taxon>
        <taxon>Cypriniformes</taxon>
        <taxon>Cyprinidae</taxon>
        <taxon>Cyprininae</taxon>
        <taxon>Cyprinus</taxon>
    </lineage>
</organism>
<evidence type="ECO:0000256" key="11">
    <source>
        <dbReference type="ARBA" id="ARBA00047899"/>
    </source>
</evidence>
<evidence type="ECO:0000256" key="12">
    <source>
        <dbReference type="ARBA" id="ARBA00048679"/>
    </source>
</evidence>
<evidence type="ECO:0000256" key="10">
    <source>
        <dbReference type="ARBA" id="ARBA00023242"/>
    </source>
</evidence>
<evidence type="ECO:0000256" key="9">
    <source>
        <dbReference type="ARBA" id="ARBA00023054"/>
    </source>
</evidence>
<evidence type="ECO:0000256" key="13">
    <source>
        <dbReference type="SAM" id="Coils"/>
    </source>
</evidence>
<evidence type="ECO:0000256" key="3">
    <source>
        <dbReference type="ARBA" id="ARBA00012513"/>
    </source>
</evidence>
<keyword evidence="6" id="KW-0547">Nucleotide-binding</keyword>
<dbReference type="InterPro" id="IPR011009">
    <property type="entry name" value="Kinase-like_dom_sf"/>
</dbReference>
<evidence type="ECO:0000313" key="17">
    <source>
        <dbReference type="Proteomes" id="UP000694427"/>
    </source>
</evidence>
<dbReference type="GO" id="GO:0007059">
    <property type="term" value="P:chromosome segregation"/>
    <property type="evidence" value="ECO:0007669"/>
    <property type="project" value="TreeGrafter"/>
</dbReference>
<dbReference type="InterPro" id="IPR000719">
    <property type="entry name" value="Prot_kinase_dom"/>
</dbReference>
<dbReference type="AlphaFoldDB" id="A0A8C1KDE7"/>
<keyword evidence="7" id="KW-0418">Kinase</keyword>
<keyword evidence="4" id="KW-0723">Serine/threonine-protein kinase</keyword>
<dbReference type="GO" id="GO:0005524">
    <property type="term" value="F:ATP binding"/>
    <property type="evidence" value="ECO:0007669"/>
    <property type="project" value="UniProtKB-KW"/>
</dbReference>
<keyword evidence="5" id="KW-0808">Transferase</keyword>
<dbReference type="PANTHER" id="PTHR22974">
    <property type="entry name" value="MIXED LINEAGE PROTEIN KINASE"/>
    <property type="match status" value="1"/>
</dbReference>
<evidence type="ECO:0000256" key="5">
    <source>
        <dbReference type="ARBA" id="ARBA00022679"/>
    </source>
</evidence>
<evidence type="ECO:0000256" key="2">
    <source>
        <dbReference type="ARBA" id="ARBA00004123"/>
    </source>
</evidence>
<dbReference type="PROSITE" id="PS50011">
    <property type="entry name" value="PROTEIN_KINASE_DOM"/>
    <property type="match status" value="1"/>
</dbReference>
<dbReference type="Proteomes" id="UP000694427">
    <property type="component" value="Unplaced"/>
</dbReference>
<evidence type="ECO:0000256" key="8">
    <source>
        <dbReference type="ARBA" id="ARBA00022840"/>
    </source>
</evidence>
<comment type="catalytic activity">
    <reaction evidence="11">
        <text>L-threonyl-[protein] + ATP = O-phospho-L-threonyl-[protein] + ADP + H(+)</text>
        <dbReference type="Rhea" id="RHEA:46608"/>
        <dbReference type="Rhea" id="RHEA-COMP:11060"/>
        <dbReference type="Rhea" id="RHEA-COMP:11605"/>
        <dbReference type="ChEBI" id="CHEBI:15378"/>
        <dbReference type="ChEBI" id="CHEBI:30013"/>
        <dbReference type="ChEBI" id="CHEBI:30616"/>
        <dbReference type="ChEBI" id="CHEBI:61977"/>
        <dbReference type="ChEBI" id="CHEBI:456216"/>
        <dbReference type="EC" id="2.7.11.1"/>
    </reaction>
</comment>
<accession>A0A8C1KDE7</accession>
<dbReference type="FunFam" id="1.10.510.10:FF:000037">
    <property type="entry name" value="Serine/threonine-protein kinase tousled-like 2"/>
    <property type="match status" value="1"/>
</dbReference>
<keyword evidence="17" id="KW-1185">Reference proteome</keyword>
<feature type="coiled-coil region" evidence="13">
    <location>
        <begin position="376"/>
        <end position="403"/>
    </location>
</feature>
<evidence type="ECO:0000256" key="6">
    <source>
        <dbReference type="ARBA" id="ARBA00022741"/>
    </source>
</evidence>
<keyword evidence="8" id="KW-0067">ATP-binding</keyword>
<name>A0A8C1KDE7_CYPCA</name>
<dbReference type="GO" id="GO:0035556">
    <property type="term" value="P:intracellular signal transduction"/>
    <property type="evidence" value="ECO:0007669"/>
    <property type="project" value="TreeGrafter"/>
</dbReference>
<dbReference type="GO" id="GO:0004674">
    <property type="term" value="F:protein serine/threonine kinase activity"/>
    <property type="evidence" value="ECO:0007669"/>
    <property type="project" value="UniProtKB-KW"/>
</dbReference>
<reference evidence="16" key="1">
    <citation type="submission" date="2025-08" db="UniProtKB">
        <authorList>
            <consortium name="Ensembl"/>
        </authorList>
    </citation>
    <scope>IDENTIFICATION</scope>
</reference>
<sequence length="685" mass="78286">VLNRWKKCGWSDLRSTSYCTHIVVKVLCMDELHSLDPRRQELLEARFIGAVSGNTGGSTGSASGGPKGLNNNECSSQSFGSLGSSSDKESEVIIILMHTHFSFVFIEQNCFNNLFTCCLCLKCHISFLKFQGGNGSSPVRGLPPVLRSPQNSHSVRQNSSSPTSLCFMDHTMNPKQLSSRSVQTDLTLLKLAALESNKNLDLEKKEGRIDDLLRANCDLRRQIDEQQKLLERFKERLNKCTTMSKKLLIEKSTQEKQSCREKSMQDRLRLGHFTTVRHGASYTEQWTDGYAFQNLVKQQEWINQQREEIERQRKLLAKRKPPSTPSSQSPTPNESKQRKTKVVNGADNDPFLKPSLPILLTVAEYHEQEEIFKLRLGHLKKEEAEIQAELERLERAFDLFEQRYAAVKIHQLNKNWREEKKENYHKHACREYRIHKQLDHPRIVKLYDYFSLDTDTFCTVLEFCEGNDLDFYLKQHKLMSEKEARSIVMQIVNALRYLNEIKPPIIHYDLKPGNILLVDGTACGEIKITDFGLSKIMDDDSYGVDGMDLTSQGAGTYWYLPPECFVVGKEPPKISNKVDVWSVGVIFFQCLYGRKPFGHNQSQQDILQENTILKATEVQFPAKPVASNEAKAFIRRCLAYRKEDRFDVHQLGSDSYLLPHMRRSNSSGNLQAIPASPASSGIISY</sequence>
<evidence type="ECO:0000259" key="15">
    <source>
        <dbReference type="PROSITE" id="PS50011"/>
    </source>
</evidence>
<keyword evidence="10" id="KW-0539">Nucleus</keyword>
<dbReference type="EC" id="2.7.11.1" evidence="3"/>
<dbReference type="Gene3D" id="1.10.510.10">
    <property type="entry name" value="Transferase(Phosphotransferase) domain 1"/>
    <property type="match status" value="1"/>
</dbReference>
<comment type="cofactor">
    <cofactor evidence="1">
        <name>Mg(2+)</name>
        <dbReference type="ChEBI" id="CHEBI:18420"/>
    </cofactor>
</comment>
<evidence type="ECO:0000256" key="4">
    <source>
        <dbReference type="ARBA" id="ARBA00022527"/>
    </source>
</evidence>
<keyword evidence="9 13" id="KW-0175">Coiled coil</keyword>
<evidence type="ECO:0000256" key="7">
    <source>
        <dbReference type="ARBA" id="ARBA00022777"/>
    </source>
</evidence>
<dbReference type="Ensembl" id="ENSCCRT00010050343.1">
    <property type="protein sequence ID" value="ENSCCRP00010045942.1"/>
    <property type="gene ID" value="ENSCCRG00010018260.1"/>
</dbReference>
<evidence type="ECO:0000313" key="16">
    <source>
        <dbReference type="Ensembl" id="ENSCCRP00010045942.1"/>
    </source>
</evidence>
<dbReference type="SMART" id="SM00220">
    <property type="entry name" value="S_TKc"/>
    <property type="match status" value="1"/>
</dbReference>
<reference evidence="16" key="2">
    <citation type="submission" date="2025-09" db="UniProtKB">
        <authorList>
            <consortium name="Ensembl"/>
        </authorList>
    </citation>
    <scope>IDENTIFICATION</scope>
</reference>
<dbReference type="PANTHER" id="PTHR22974:SF32">
    <property type="entry name" value="SERINE_THREONINE-PROTEIN KINASE TOUSLED-LIKE 1-B"/>
    <property type="match status" value="1"/>
</dbReference>
<evidence type="ECO:0000256" key="14">
    <source>
        <dbReference type="SAM" id="MobiDB-lite"/>
    </source>
</evidence>